<sequence length="96" mass="10484">MDIHIFALLVMIEYEIKRGEIKLDLFNSIVEIAGTFKISMDTSTKVYDAVMAGADMWAVISIIAAVTGPLAIGGAVVFYMIKRKIKGMARSAAIAW</sequence>
<dbReference type="GO" id="GO:0031640">
    <property type="term" value="P:killing of cells of another organism"/>
    <property type="evidence" value="ECO:0007669"/>
    <property type="project" value="UniProtKB-KW"/>
</dbReference>
<organism evidence="6 7">
    <name type="scientific">Paenibacillus larvae subsp. pulvifaciens</name>
    <dbReference type="NCBI Taxonomy" id="1477"/>
    <lineage>
        <taxon>Bacteria</taxon>
        <taxon>Bacillati</taxon>
        <taxon>Bacillota</taxon>
        <taxon>Bacilli</taxon>
        <taxon>Bacillales</taxon>
        <taxon>Paenibacillaceae</taxon>
        <taxon>Paenibacillus</taxon>
    </lineage>
</organism>
<evidence type="ECO:0000256" key="3">
    <source>
        <dbReference type="ARBA" id="ARBA00022529"/>
    </source>
</evidence>
<keyword evidence="2" id="KW-0964">Secreted</keyword>
<evidence type="ECO:0000256" key="2">
    <source>
        <dbReference type="ARBA" id="ARBA00022525"/>
    </source>
</evidence>
<dbReference type="EMBL" id="CP020557">
    <property type="protein sequence ID" value="ARF68598.1"/>
    <property type="molecule type" value="Genomic_DNA"/>
</dbReference>
<dbReference type="NCBIfam" id="TIGR03651">
    <property type="entry name" value="circ_ocin_uber"/>
    <property type="match status" value="1"/>
</dbReference>
<dbReference type="Gene3D" id="1.20.225.10">
    <property type="entry name" value="Bacteriocin AS-48"/>
    <property type="match status" value="1"/>
</dbReference>
<evidence type="ECO:0000313" key="6">
    <source>
        <dbReference type="EMBL" id="ARF68598.1"/>
    </source>
</evidence>
<dbReference type="AlphaFoldDB" id="A0A1V0UUF4"/>
<dbReference type="GO" id="GO:0042742">
    <property type="term" value="P:defense response to bacterium"/>
    <property type="evidence" value="ECO:0007669"/>
    <property type="project" value="UniProtKB-KW"/>
</dbReference>
<evidence type="ECO:0000256" key="5">
    <source>
        <dbReference type="ARBA" id="ARBA00023048"/>
    </source>
</evidence>
<dbReference type="InterPro" id="IPR020038">
    <property type="entry name" value="Circ_bacteriocin"/>
</dbReference>
<keyword evidence="4" id="KW-0044">Antibiotic</keyword>
<dbReference type="GO" id="GO:0005576">
    <property type="term" value="C:extracellular region"/>
    <property type="evidence" value="ECO:0007669"/>
    <property type="project" value="UniProtKB-SubCell"/>
</dbReference>
<keyword evidence="5" id="KW-0078">Bacteriocin</keyword>
<reference evidence="6 7" key="1">
    <citation type="submission" date="2017-03" db="EMBL/GenBank/DDBJ databases">
        <title>Paenibacillus larvae genome sequencing.</title>
        <authorList>
            <person name="Dingman D.W."/>
        </authorList>
    </citation>
    <scope>NUCLEOTIDE SEQUENCE [LARGE SCALE GENOMIC DNA]</scope>
    <source>
        <strain evidence="6 7">SAG 10367</strain>
    </source>
</reference>
<dbReference type="Proteomes" id="UP000192727">
    <property type="component" value="Chromosome"/>
</dbReference>
<keyword evidence="3" id="KW-0929">Antimicrobial</keyword>
<accession>A0A1V0UUF4</accession>
<dbReference type="RefSeq" id="WP_077996539.1">
    <property type="nucleotide sequence ID" value="NZ_CP020557.1"/>
</dbReference>
<evidence type="ECO:0000313" key="7">
    <source>
        <dbReference type="Proteomes" id="UP000192727"/>
    </source>
</evidence>
<dbReference type="Pfam" id="PF09221">
    <property type="entry name" value="Bacteriocin_IId"/>
    <property type="match status" value="1"/>
</dbReference>
<evidence type="ECO:0000256" key="4">
    <source>
        <dbReference type="ARBA" id="ARBA00023022"/>
    </source>
</evidence>
<proteinExistence type="predicted"/>
<name>A0A1V0UUF4_9BACL</name>
<comment type="subcellular location">
    <subcellularLocation>
        <location evidence="1">Secreted</location>
    </subcellularLocation>
</comment>
<evidence type="ECO:0000256" key="1">
    <source>
        <dbReference type="ARBA" id="ARBA00004613"/>
    </source>
</evidence>
<gene>
    <name evidence="6" type="ORF">B7C51_13485</name>
</gene>
<protein>
    <submittedName>
        <fullName evidence="6">Uncharacterized protein</fullName>
    </submittedName>
</protein>
<dbReference type="InterPro" id="IPR009086">
    <property type="entry name" value="Bacteriocin_AS48"/>
</dbReference>